<evidence type="ECO:0000259" key="1">
    <source>
        <dbReference type="Pfam" id="PF03178"/>
    </source>
</evidence>
<name>A0A1R4A9Z0_BABMR</name>
<dbReference type="InterPro" id="IPR004871">
    <property type="entry name" value="RSE1/DDB1/CPSF1_C"/>
</dbReference>
<protein>
    <submittedName>
        <fullName evidence="2">DNA damage-binding protein 1</fullName>
    </submittedName>
</protein>
<dbReference type="InterPro" id="IPR050358">
    <property type="entry name" value="RSE1/DDB1/CFT1"/>
</dbReference>
<reference evidence="2 3" key="3">
    <citation type="journal article" date="2016" name="Sci. Rep.">
        <title>Genome-wide diversity and gene expression profiling of Babesia microti isolates identify polymorphic genes that mediate host-pathogen interactions.</title>
        <authorList>
            <person name="Silva J.C."/>
            <person name="Cornillot E."/>
            <person name="McCracken C."/>
            <person name="Usmani-Brown S."/>
            <person name="Dwivedi A."/>
            <person name="Ifeonu O.O."/>
            <person name="Crabtree J."/>
            <person name="Gotia H.T."/>
            <person name="Virji A.Z."/>
            <person name="Reynes C."/>
            <person name="Colinge J."/>
            <person name="Kumar V."/>
            <person name="Lawres L."/>
            <person name="Pazzi J.E."/>
            <person name="Pablo J.V."/>
            <person name="Hung C."/>
            <person name="Brancato J."/>
            <person name="Kumari P."/>
            <person name="Orvis J."/>
            <person name="Tretina K."/>
            <person name="Chibucos M."/>
            <person name="Ott S."/>
            <person name="Sadzewicz L."/>
            <person name="Sengamalay N."/>
            <person name="Shetty A.C."/>
            <person name="Su Q."/>
            <person name="Tallon L."/>
            <person name="Fraser C.M."/>
            <person name="Frutos R."/>
            <person name="Molina D.M."/>
            <person name="Krause P.J."/>
            <person name="Ben Mamoun C."/>
        </authorList>
    </citation>
    <scope>NUCLEOTIDE SEQUENCE [LARGE SCALE GENOMIC DNA]</scope>
    <source>
        <strain evidence="2 3">RI</strain>
    </source>
</reference>
<dbReference type="Pfam" id="PF03178">
    <property type="entry name" value="CPSF_A"/>
    <property type="match status" value="1"/>
</dbReference>
<dbReference type="Gene3D" id="2.130.10.10">
    <property type="entry name" value="YVTN repeat-like/Quinoprotein amine dehydrogenase"/>
    <property type="match status" value="2"/>
</dbReference>
<dbReference type="InterPro" id="IPR015943">
    <property type="entry name" value="WD40/YVTN_repeat-like_dom_sf"/>
</dbReference>
<dbReference type="EMBL" id="FO082872">
    <property type="protein sequence ID" value="SJK85828.1"/>
    <property type="molecule type" value="Genomic_DNA"/>
</dbReference>
<proteinExistence type="predicted"/>
<dbReference type="OrthoDB" id="433457at2759"/>
<gene>
    <name evidence="2" type="ORF">BMR1_02g00665</name>
</gene>
<accession>A0A1R4A9Z0</accession>
<dbReference type="VEuPathDB" id="PiroplasmaDB:BMR1_02g00665"/>
<sequence>MYGLFRTVTPSQSIHSIIHSSFNEHDLIVCQRNACLDFYSLSSDYIPKLVRSFRGNCTFLKTFTYNPPTDSSTTLLILTVKYELLALKLIDDEFETKLLVNFQENGVEKIDTDPLLLVDPSYKLILFYGYNKLLKCILLDKTDYFDFKNVVNLRTNYDRIVDLFFTNNLYNSLEYTNKLRQSTTFNDTCSLSVNGFADAREFLRPKRITKDQPVNVDNVLLLQVGLVLLLQPEDDASHRHIEIVKLYFEMFNGKSDKIDKSYILGYGYEQIANTLIIDKSVSKILSYPPETDTKGILFVGSSIVGYKHLNDKIDLCQIHNGHLVAEIDFICYKGLQRSLSRIGDDETHLYYACDVTGQLYMFKITIKHEKDKYLINDKMRNLDTIIPLYTISPFSLLLALSDDCIFVATRVGDSKILQLSNGKVSEIWSKPSLSPIIDATVIGGNCTDQLIAVSGIGKSANISILTIGLFFHNICNISLAKVSKLFIISSQPEMIFLVAITSTQSYYFKMVDQSIELISRGDKIICAFQYNNQLYQLTPNSIRISTIDNPRITKVLWTSDEPIVHYLKCENMLIISGGYNLSALVIDKSDPIKITYNHIQSFTSPISAIALVENMNKLHILVATFTNVLLIVDCETKSIGTICEIPTRTSCVGVSDLVYVVKNSIYYIFIGLTDGNLLVYTNEREDVRHFLECKGWEFFMSKNFGVYPLYFKHNSQRLTLIGQHVHFVTFSPITGRIVDFLSLEVPPVRDLEFISDDLLIASLTDHLELGKLSDCNSLDVRRIPVSGALDLIEYHQPSNCVIVAFPQLTSESIFPSNAYIAVYSFVTGLLVTTYYLEQSFEGSSISTFTRGSDKTLLIGISSTDSDYLPSQGRIVACIYNNSTFTFKDSYKFDKDLPEVPSGGVLQICTSKNFVFAGVNHSLVVLTPILHGRSWEGELSPIYIYSECNMIIGIDVCNDLVLLTDIITGVKLLKIFSDTNGDSVEEIAKDTDTSWCSCAKLIDQNHILVSDTKGNITLLKLIDEPINDEQCYILTKIAKFHLGECVNKIVIGKFACYAVSATGAIYEFKFVDLKTFAPLHIFEQSLIKVLGRKNNIKIANLGDYGDPREFRKVDKLCNFVDEDLLGIIYKLGDELLIDIANEACTMGSKFNYSFGVSHLLKWKYLEYDELLVGYDNLILSL</sequence>
<dbReference type="GO" id="GO:0005634">
    <property type="term" value="C:nucleus"/>
    <property type="evidence" value="ECO:0007669"/>
    <property type="project" value="InterPro"/>
</dbReference>
<evidence type="ECO:0000313" key="2">
    <source>
        <dbReference type="EMBL" id="SJK85828.1"/>
    </source>
</evidence>
<dbReference type="Proteomes" id="UP000002899">
    <property type="component" value="Chromosome II"/>
</dbReference>
<keyword evidence="3" id="KW-1185">Reference proteome</keyword>
<evidence type="ECO:0000313" key="3">
    <source>
        <dbReference type="Proteomes" id="UP000002899"/>
    </source>
</evidence>
<dbReference type="SUPFAM" id="SSF50978">
    <property type="entry name" value="WD40 repeat-like"/>
    <property type="match status" value="1"/>
</dbReference>
<dbReference type="KEGG" id="bmic:BMR1_02g00665"/>
<dbReference type="AlphaFoldDB" id="A0A1R4A9Z0"/>
<reference evidence="2 3" key="1">
    <citation type="journal article" date="2012" name="Nucleic Acids Res.">
        <title>Sequencing of the smallest Apicomplexan genome from the human pathogen Babesia microti.</title>
        <authorList>
            <person name="Cornillot E."/>
            <person name="Hadj-Kaddour K."/>
            <person name="Dassouli A."/>
            <person name="Noel B."/>
            <person name="Ranwez V."/>
            <person name="Vacherie B."/>
            <person name="Augagneur Y."/>
            <person name="Bres V."/>
            <person name="Duclos A."/>
            <person name="Randazzo S."/>
            <person name="Carcy B."/>
            <person name="Debierre-Grockiego F."/>
            <person name="Delbecq S."/>
            <person name="Moubri-Menage K."/>
            <person name="Shams-Eldin H."/>
            <person name="Usmani-Brown S."/>
            <person name="Bringaud F."/>
            <person name="Wincker P."/>
            <person name="Vivares C.P."/>
            <person name="Schwarz R.T."/>
            <person name="Schetters T.P."/>
            <person name="Krause P.J."/>
            <person name="Gorenflot A."/>
            <person name="Berry V."/>
            <person name="Barbe V."/>
            <person name="Ben Mamoun C."/>
        </authorList>
    </citation>
    <scope>NUCLEOTIDE SEQUENCE [LARGE SCALE GENOMIC DNA]</scope>
    <source>
        <strain evidence="2 3">RI</strain>
    </source>
</reference>
<organism evidence="2 3">
    <name type="scientific">Babesia microti (strain RI)</name>
    <dbReference type="NCBI Taxonomy" id="1133968"/>
    <lineage>
        <taxon>Eukaryota</taxon>
        <taxon>Sar</taxon>
        <taxon>Alveolata</taxon>
        <taxon>Apicomplexa</taxon>
        <taxon>Aconoidasida</taxon>
        <taxon>Piroplasmida</taxon>
        <taxon>Babesiidae</taxon>
        <taxon>Babesia</taxon>
    </lineage>
</organism>
<dbReference type="InterPro" id="IPR036322">
    <property type="entry name" value="WD40_repeat_dom_sf"/>
</dbReference>
<dbReference type="GeneID" id="24423923"/>
<dbReference type="GO" id="GO:0003676">
    <property type="term" value="F:nucleic acid binding"/>
    <property type="evidence" value="ECO:0007669"/>
    <property type="project" value="InterPro"/>
</dbReference>
<dbReference type="RefSeq" id="XP_021338046.1">
    <property type="nucleotide sequence ID" value="XM_021483083.1"/>
</dbReference>
<dbReference type="PANTHER" id="PTHR10644">
    <property type="entry name" value="DNA REPAIR/RNA PROCESSING CPSF FAMILY"/>
    <property type="match status" value="1"/>
</dbReference>
<feature type="domain" description="RSE1/DDB1/CPSF1 C-terminal" evidence="1">
    <location>
        <begin position="850"/>
        <end position="1124"/>
    </location>
</feature>
<reference evidence="2 3" key="2">
    <citation type="journal article" date="2013" name="PLoS ONE">
        <title>Whole genome mapping and re-organization of the nuclear and mitochondrial genomes of Babesia microti isolates.</title>
        <authorList>
            <person name="Cornillot E."/>
            <person name="Dassouli A."/>
            <person name="Garg A."/>
            <person name="Pachikara N."/>
            <person name="Randazzo S."/>
            <person name="Depoix D."/>
            <person name="Carcy B."/>
            <person name="Delbecq S."/>
            <person name="Frutos R."/>
            <person name="Silva J.C."/>
            <person name="Sutton R."/>
            <person name="Krause P.J."/>
            <person name="Mamoun C.B."/>
        </authorList>
    </citation>
    <scope>NUCLEOTIDE SEQUENCE [LARGE SCALE GENOMIC DNA]</scope>
    <source>
        <strain evidence="2 3">RI</strain>
    </source>
</reference>